<evidence type="ECO:0000313" key="1">
    <source>
        <dbReference type="EMBL" id="NOT32610.1"/>
    </source>
</evidence>
<accession>A0A849SME6</accession>
<evidence type="ECO:0000313" key="2">
    <source>
        <dbReference type="Proteomes" id="UP000580839"/>
    </source>
</evidence>
<dbReference type="AlphaFoldDB" id="A0A849SME6"/>
<comment type="caution">
    <text evidence="1">The sequence shown here is derived from an EMBL/GenBank/DDBJ whole genome shotgun (WGS) entry which is preliminary data.</text>
</comment>
<gene>
    <name evidence="1" type="ORF">HOP12_00395</name>
</gene>
<reference evidence="1 2" key="1">
    <citation type="submission" date="2020-04" db="EMBL/GenBank/DDBJ databases">
        <title>Metagenomic profiling of ammonia- and methane-oxidizing microorganisms in a Dutch drinking water treatment plant.</title>
        <authorList>
            <person name="Poghosyan L."/>
            <person name="Leucker S."/>
        </authorList>
    </citation>
    <scope>NUCLEOTIDE SEQUENCE [LARGE SCALE GENOMIC DNA]</scope>
    <source>
        <strain evidence="1">S-RSF-IL-03</strain>
    </source>
</reference>
<proteinExistence type="predicted"/>
<organism evidence="1 2">
    <name type="scientific">Eiseniibacteriota bacterium</name>
    <dbReference type="NCBI Taxonomy" id="2212470"/>
    <lineage>
        <taxon>Bacteria</taxon>
        <taxon>Candidatus Eiseniibacteriota</taxon>
    </lineage>
</organism>
<protein>
    <submittedName>
        <fullName evidence="1">Uncharacterized protein</fullName>
    </submittedName>
</protein>
<dbReference type="Proteomes" id="UP000580839">
    <property type="component" value="Unassembled WGS sequence"/>
</dbReference>
<dbReference type="EMBL" id="JABFRW010000005">
    <property type="protein sequence ID" value="NOT32610.1"/>
    <property type="molecule type" value="Genomic_DNA"/>
</dbReference>
<name>A0A849SME6_UNCEI</name>
<sequence length="223" mass="23703">MTNESQRASAPRVFVNSRPGRDWNTCGQAAIATVLAAHFRATPDLAPGVASTRSGVLPFEVAPADATRVLPRLAGTDGEVIDAIMTVHPPDLPFGAGTTAFRLASALRAHGLHVQRIHAGPLGFGASRSLETLRAALARRLPVPVLVDAGRFGGRAYEAHWAIALADEGEWLRFGNLSQPVRRPLGEFLRAWACRHLPWPFNYCAVIAEAPAGARSPAAAEPA</sequence>